<dbReference type="CDD" id="cd08500">
    <property type="entry name" value="PBP2_NikA_DppA_OppA_like_4"/>
    <property type="match status" value="1"/>
</dbReference>
<evidence type="ECO:0000313" key="4">
    <source>
        <dbReference type="Proteomes" id="UP000638648"/>
    </source>
</evidence>
<comment type="subcellular location">
    <subcellularLocation>
        <location evidence="1">Cell membrane</location>
        <topology evidence="1">Lipid-anchor</topology>
    </subcellularLocation>
</comment>
<dbReference type="InterPro" id="IPR023765">
    <property type="entry name" value="SBP_5_CS"/>
</dbReference>
<dbReference type="Gene3D" id="3.40.190.10">
    <property type="entry name" value="Periplasmic binding protein-like II"/>
    <property type="match status" value="1"/>
</dbReference>
<accession>A0A927MYI9</accession>
<dbReference type="AlphaFoldDB" id="A0A927MYI9"/>
<dbReference type="PANTHER" id="PTHR30290">
    <property type="entry name" value="PERIPLASMIC BINDING COMPONENT OF ABC TRANSPORTER"/>
    <property type="match status" value="1"/>
</dbReference>
<keyword evidence="4" id="KW-1185">Reference proteome</keyword>
<dbReference type="GO" id="GO:0015833">
    <property type="term" value="P:peptide transport"/>
    <property type="evidence" value="ECO:0007669"/>
    <property type="project" value="TreeGrafter"/>
</dbReference>
<protein>
    <submittedName>
        <fullName evidence="3">Peptide/nickel transport system substrate-binding protein</fullName>
    </submittedName>
</protein>
<dbReference type="GO" id="GO:1904680">
    <property type="term" value="F:peptide transmembrane transporter activity"/>
    <property type="evidence" value="ECO:0007669"/>
    <property type="project" value="TreeGrafter"/>
</dbReference>
<proteinExistence type="predicted"/>
<dbReference type="PROSITE" id="PS01040">
    <property type="entry name" value="SBP_BACTERIAL_5"/>
    <property type="match status" value="1"/>
</dbReference>
<dbReference type="Pfam" id="PF00496">
    <property type="entry name" value="SBP_bac_5"/>
    <property type="match status" value="1"/>
</dbReference>
<dbReference type="Gene3D" id="3.10.105.10">
    <property type="entry name" value="Dipeptide-binding Protein, Domain 3"/>
    <property type="match status" value="1"/>
</dbReference>
<gene>
    <name evidence="3" type="ORF">HEB94_006154</name>
</gene>
<name>A0A927MYI9_9ACTN</name>
<dbReference type="InterPro" id="IPR000914">
    <property type="entry name" value="SBP_5_dom"/>
</dbReference>
<dbReference type="GO" id="GO:0005886">
    <property type="term" value="C:plasma membrane"/>
    <property type="evidence" value="ECO:0007669"/>
    <property type="project" value="UniProtKB-SubCell"/>
</dbReference>
<sequence length="635" mass="72057">MGATLLAGCSFLSTDPGGQKAVKPTGAKGDEAPMLAERVRSGGLPAVKDRLPKTPLVVQPIDRIGKYGGTWETALLGAADTAWLGRTVAYDRIVHWDLGWKEIVPNVAESYEVSADAKVYTFKLREGMKWSDGKPFTSDDVMFWYEAIFSNATLTPAKPLYLQTREQPVVVDAPDATTVRFTFKHPNGLFLQWLATYDTGFDFVPKHYMSQFHKDHNPNIADLVAKEKAPDWSELFLRKLDPWNNVERPRLHAWLPKNTISDGNRMAFERNPYYFKVDPDGSQLPYLDNLVYNIFSEEEAILLQASNGRFDYHSRQINISRNKPVLADNREKGNFSLINMPTASMNTMVICPNLTHADPVRRRMLQNKNFRIALSHGIDRQQIIDIVFKGQGEPWQTAPRPEAPFYPAKDMAKQYTEHDPAKANQILDDEGFAERDGSGIRLDSAGKPIALTVMAQNRYFEMVDALELIVDQWAKIGIRLRVANMDGTLFDSRVEANDFDLAVDTGEYGYVDAIVDPRYFFPSYLSGASYAPLWYRWYADDKPSEPPPPAMQRQMSLYRNELQAEKDPEGQGRVMAQIVEIARDEFWTMGISLPPDSYGIVRNDFHNVPKTMWEASRYPTPGPSMPCQYFSERTS</sequence>
<evidence type="ECO:0000259" key="2">
    <source>
        <dbReference type="Pfam" id="PF00496"/>
    </source>
</evidence>
<dbReference type="PANTHER" id="PTHR30290:SF62">
    <property type="entry name" value="OLIGOPEPTIDE ABC TRANSPORTER, PERIPLASMIC OLIGOPEPTIDE-BINDING PROTEIN"/>
    <property type="match status" value="1"/>
</dbReference>
<organism evidence="3 4">
    <name type="scientific">Actinopolymorpha pittospori</name>
    <dbReference type="NCBI Taxonomy" id="648752"/>
    <lineage>
        <taxon>Bacteria</taxon>
        <taxon>Bacillati</taxon>
        <taxon>Actinomycetota</taxon>
        <taxon>Actinomycetes</taxon>
        <taxon>Propionibacteriales</taxon>
        <taxon>Actinopolymorphaceae</taxon>
        <taxon>Actinopolymorpha</taxon>
    </lineage>
</organism>
<evidence type="ECO:0000313" key="3">
    <source>
        <dbReference type="EMBL" id="MBE1609306.1"/>
    </source>
</evidence>
<feature type="domain" description="Solute-binding protein family 5" evidence="2">
    <location>
        <begin position="102"/>
        <end position="527"/>
    </location>
</feature>
<dbReference type="Proteomes" id="UP000638648">
    <property type="component" value="Unassembled WGS sequence"/>
</dbReference>
<dbReference type="InterPro" id="IPR039424">
    <property type="entry name" value="SBP_5"/>
</dbReference>
<dbReference type="SUPFAM" id="SSF53850">
    <property type="entry name" value="Periplasmic binding protein-like II"/>
    <property type="match status" value="1"/>
</dbReference>
<reference evidence="3" key="1">
    <citation type="submission" date="2020-10" db="EMBL/GenBank/DDBJ databases">
        <title>Sequencing the genomes of 1000 actinobacteria strains.</title>
        <authorList>
            <person name="Klenk H.-P."/>
        </authorList>
    </citation>
    <scope>NUCLEOTIDE SEQUENCE</scope>
    <source>
        <strain evidence="3">DSM 45354</strain>
    </source>
</reference>
<dbReference type="EMBL" id="JADBEM010000001">
    <property type="protein sequence ID" value="MBE1609306.1"/>
    <property type="molecule type" value="Genomic_DNA"/>
</dbReference>
<dbReference type="RefSeq" id="WP_192752904.1">
    <property type="nucleotide sequence ID" value="NZ_BAABJL010000142.1"/>
</dbReference>
<evidence type="ECO:0000256" key="1">
    <source>
        <dbReference type="ARBA" id="ARBA00004193"/>
    </source>
</evidence>
<comment type="caution">
    <text evidence="3">The sequence shown here is derived from an EMBL/GenBank/DDBJ whole genome shotgun (WGS) entry which is preliminary data.</text>
</comment>